<name>A0ABT1X595_9PROT</name>
<reference evidence="3 4" key="1">
    <citation type="submission" date="2022-06" db="EMBL/GenBank/DDBJ databases">
        <title>Roseomonas CN29.</title>
        <authorList>
            <person name="Cheng Y."/>
            <person name="He X."/>
        </authorList>
    </citation>
    <scope>NUCLEOTIDE SEQUENCE [LARGE SCALE GENOMIC DNA]</scope>
    <source>
        <strain evidence="3 4">CN29</strain>
    </source>
</reference>
<organism evidence="3 4">
    <name type="scientific">Roseomonas populi</name>
    <dbReference type="NCBI Taxonomy" id="3121582"/>
    <lineage>
        <taxon>Bacteria</taxon>
        <taxon>Pseudomonadati</taxon>
        <taxon>Pseudomonadota</taxon>
        <taxon>Alphaproteobacteria</taxon>
        <taxon>Acetobacterales</taxon>
        <taxon>Roseomonadaceae</taxon>
        <taxon>Roseomonas</taxon>
    </lineage>
</organism>
<dbReference type="EMBL" id="JANJOU010000011">
    <property type="protein sequence ID" value="MCR0983280.1"/>
    <property type="molecule type" value="Genomic_DNA"/>
</dbReference>
<dbReference type="PANTHER" id="PTHR48081">
    <property type="entry name" value="AB HYDROLASE SUPERFAMILY PROTEIN C4A8.06C"/>
    <property type="match status" value="1"/>
</dbReference>
<dbReference type="InterPro" id="IPR050300">
    <property type="entry name" value="GDXG_lipolytic_enzyme"/>
</dbReference>
<sequence>MPADHRAAIDNLPELATWLEGQYDLRGRHPEREPLYAEYAARSARFRDSSSWSCLRYAAPERCTIDWFPPPGGSGAVPLLVFLHGGFWRAGDKRVFSFLAEPFVAEGVAVALIGYELAPAVSVTRIAEQVAEAVAWLVKEAGRLGFDPSRITLSGHSAGGHLSALLSAAPPAGFGVPRFHGVMPISGIFRLAPMLLTSINHAARITPEEAVALSPALKAEFHGRRYHVLAGAGETEEFVSQTREFGAMMEVACPGSTTALVPGRHHFDIFQDLADPASPVFREALSLVSQAA</sequence>
<evidence type="ECO:0000259" key="2">
    <source>
        <dbReference type="Pfam" id="PF20434"/>
    </source>
</evidence>
<dbReference type="Gene3D" id="3.40.50.1820">
    <property type="entry name" value="alpha/beta hydrolase"/>
    <property type="match status" value="1"/>
</dbReference>
<accession>A0ABT1X595</accession>
<protein>
    <submittedName>
        <fullName evidence="3">Alpha/beta hydrolase</fullName>
    </submittedName>
</protein>
<evidence type="ECO:0000256" key="1">
    <source>
        <dbReference type="ARBA" id="ARBA00022801"/>
    </source>
</evidence>
<dbReference type="Proteomes" id="UP001524642">
    <property type="component" value="Unassembled WGS sequence"/>
</dbReference>
<feature type="domain" description="BD-FAE-like" evidence="2">
    <location>
        <begin position="66"/>
        <end position="167"/>
    </location>
</feature>
<keyword evidence="1 3" id="KW-0378">Hydrolase</keyword>
<evidence type="ECO:0000313" key="3">
    <source>
        <dbReference type="EMBL" id="MCR0983280.1"/>
    </source>
</evidence>
<dbReference type="Pfam" id="PF20434">
    <property type="entry name" value="BD-FAE"/>
    <property type="match status" value="1"/>
</dbReference>
<dbReference type="SUPFAM" id="SSF53474">
    <property type="entry name" value="alpha/beta-Hydrolases"/>
    <property type="match status" value="1"/>
</dbReference>
<dbReference type="PANTHER" id="PTHR48081:SF33">
    <property type="entry name" value="KYNURENINE FORMAMIDASE"/>
    <property type="match status" value="1"/>
</dbReference>
<comment type="caution">
    <text evidence="3">The sequence shown here is derived from an EMBL/GenBank/DDBJ whole genome shotgun (WGS) entry which is preliminary data.</text>
</comment>
<dbReference type="GO" id="GO:0016787">
    <property type="term" value="F:hydrolase activity"/>
    <property type="evidence" value="ECO:0007669"/>
    <property type="project" value="UniProtKB-KW"/>
</dbReference>
<dbReference type="InterPro" id="IPR049492">
    <property type="entry name" value="BD-FAE-like_dom"/>
</dbReference>
<gene>
    <name evidence="3" type="ORF">NRP21_14585</name>
</gene>
<proteinExistence type="predicted"/>
<evidence type="ECO:0000313" key="4">
    <source>
        <dbReference type="Proteomes" id="UP001524642"/>
    </source>
</evidence>
<dbReference type="RefSeq" id="WP_257716949.1">
    <property type="nucleotide sequence ID" value="NZ_JANJOU010000011.1"/>
</dbReference>
<dbReference type="InterPro" id="IPR029058">
    <property type="entry name" value="AB_hydrolase_fold"/>
</dbReference>
<keyword evidence="4" id="KW-1185">Reference proteome</keyword>